<keyword evidence="3" id="KW-0808">Transferase</keyword>
<dbReference type="SUPFAM" id="SSF53335">
    <property type="entry name" value="S-adenosyl-L-methionine-dependent methyltransferases"/>
    <property type="match status" value="1"/>
</dbReference>
<dbReference type="OrthoDB" id="66144at2759"/>
<sequence>MENGASGHCLGPVMPSPEYTVSAFLDLAQVTAEDVVYDLGCHDGRLLIAAAQKRGARGVGVERELEGSHRASNAVQQAKLNGRVTIIHGDAMETGLDDATVVYLYLKPEGLAALVPKLEDELRPGTRVVSYMFRIPGWDDHMVEVRATTSEKPGRVDVSNVSRLFLYHPPGKKAKGSKFWWKIAVATMMAAVVAALACNLMCRRRQSRQSRMSRMRLLKRH</sequence>
<dbReference type="InterPro" id="IPR026170">
    <property type="entry name" value="FAM173A/B"/>
</dbReference>
<dbReference type="EMBL" id="CAJHUC010000890">
    <property type="protein sequence ID" value="CAD7698827.1"/>
    <property type="molecule type" value="Genomic_DNA"/>
</dbReference>
<evidence type="ECO:0000256" key="2">
    <source>
        <dbReference type="ARBA" id="ARBA00022603"/>
    </source>
</evidence>
<proteinExistence type="inferred from homology"/>
<dbReference type="AlphaFoldDB" id="A0A8S1IYD5"/>
<comment type="caution">
    <text evidence="6">The sequence shown here is derived from an EMBL/GenBank/DDBJ whole genome shotgun (WGS) entry which is preliminary data.</text>
</comment>
<evidence type="ECO:0000256" key="4">
    <source>
        <dbReference type="ARBA" id="ARBA00022691"/>
    </source>
</evidence>
<evidence type="ECO:0000313" key="7">
    <source>
        <dbReference type="Proteomes" id="UP000708148"/>
    </source>
</evidence>
<accession>A0A8S1IYD5</accession>
<evidence type="ECO:0000256" key="3">
    <source>
        <dbReference type="ARBA" id="ARBA00022679"/>
    </source>
</evidence>
<keyword evidence="5" id="KW-0812">Transmembrane</keyword>
<keyword evidence="5" id="KW-1133">Transmembrane helix</keyword>
<keyword evidence="5" id="KW-0472">Membrane</keyword>
<organism evidence="6 7">
    <name type="scientific">Ostreobium quekettii</name>
    <dbReference type="NCBI Taxonomy" id="121088"/>
    <lineage>
        <taxon>Eukaryota</taxon>
        <taxon>Viridiplantae</taxon>
        <taxon>Chlorophyta</taxon>
        <taxon>core chlorophytes</taxon>
        <taxon>Ulvophyceae</taxon>
        <taxon>TCBD clade</taxon>
        <taxon>Bryopsidales</taxon>
        <taxon>Ostreobineae</taxon>
        <taxon>Ostreobiaceae</taxon>
        <taxon>Ostreobium</taxon>
    </lineage>
</organism>
<dbReference type="PANTHER" id="PTHR13610:SF11">
    <property type="entry name" value="METHYLTRANSFERASE DOMAIN-CONTAINING PROTEIN"/>
    <property type="match status" value="1"/>
</dbReference>
<gene>
    <name evidence="6" type="ORF">OSTQU699_LOCUS4186</name>
</gene>
<dbReference type="Gene3D" id="3.40.50.150">
    <property type="entry name" value="Vaccinia Virus protein VP39"/>
    <property type="match status" value="1"/>
</dbReference>
<dbReference type="GO" id="GO:0032259">
    <property type="term" value="P:methylation"/>
    <property type="evidence" value="ECO:0007669"/>
    <property type="project" value="UniProtKB-KW"/>
</dbReference>
<dbReference type="Proteomes" id="UP000708148">
    <property type="component" value="Unassembled WGS sequence"/>
</dbReference>
<keyword evidence="4" id="KW-0949">S-adenosyl-L-methionine</keyword>
<evidence type="ECO:0000256" key="1">
    <source>
        <dbReference type="ARBA" id="ARBA00010633"/>
    </source>
</evidence>
<evidence type="ECO:0000256" key="5">
    <source>
        <dbReference type="SAM" id="Phobius"/>
    </source>
</evidence>
<comment type="similarity">
    <text evidence="1">Belongs to the ANT/ATPSC lysine N-methyltransferase family.</text>
</comment>
<protein>
    <recommendedName>
        <fullName evidence="8">Methyltransferase domain-containing protein</fullName>
    </recommendedName>
</protein>
<feature type="transmembrane region" description="Helical" evidence="5">
    <location>
        <begin position="179"/>
        <end position="202"/>
    </location>
</feature>
<dbReference type="CDD" id="cd02440">
    <property type="entry name" value="AdoMet_MTases"/>
    <property type="match status" value="1"/>
</dbReference>
<dbReference type="GO" id="GO:1905706">
    <property type="term" value="P:regulation of mitochondrial ATP synthesis coupled proton transport"/>
    <property type="evidence" value="ECO:0007669"/>
    <property type="project" value="TreeGrafter"/>
</dbReference>
<name>A0A8S1IYD5_9CHLO</name>
<dbReference type="PANTHER" id="PTHR13610">
    <property type="entry name" value="METHYLTRANSFERASE DOMAIN-CONTAINING PROTEIN"/>
    <property type="match status" value="1"/>
</dbReference>
<dbReference type="GO" id="GO:0016279">
    <property type="term" value="F:protein-lysine N-methyltransferase activity"/>
    <property type="evidence" value="ECO:0007669"/>
    <property type="project" value="InterPro"/>
</dbReference>
<keyword evidence="7" id="KW-1185">Reference proteome</keyword>
<evidence type="ECO:0008006" key="8">
    <source>
        <dbReference type="Google" id="ProtNLM"/>
    </source>
</evidence>
<dbReference type="GO" id="GO:0005739">
    <property type="term" value="C:mitochondrion"/>
    <property type="evidence" value="ECO:0007669"/>
    <property type="project" value="TreeGrafter"/>
</dbReference>
<evidence type="ECO:0000313" key="6">
    <source>
        <dbReference type="EMBL" id="CAD7698827.1"/>
    </source>
</evidence>
<dbReference type="InterPro" id="IPR029063">
    <property type="entry name" value="SAM-dependent_MTases_sf"/>
</dbReference>
<reference evidence="6" key="1">
    <citation type="submission" date="2020-12" db="EMBL/GenBank/DDBJ databases">
        <authorList>
            <person name="Iha C."/>
        </authorList>
    </citation>
    <scope>NUCLEOTIDE SEQUENCE</scope>
</reference>
<keyword evidence="2" id="KW-0489">Methyltransferase</keyword>